<dbReference type="Pfam" id="PF09334">
    <property type="entry name" value="tRNA-synt_1g"/>
    <property type="match status" value="1"/>
</dbReference>
<evidence type="ECO:0000256" key="9">
    <source>
        <dbReference type="RuleBase" id="RU363039"/>
    </source>
</evidence>
<dbReference type="GO" id="GO:0006429">
    <property type="term" value="P:leucyl-tRNA aminoacylation"/>
    <property type="evidence" value="ECO:0007669"/>
    <property type="project" value="UniProtKB-UniRule"/>
</dbReference>
<dbReference type="EMBL" id="PCRK01000152">
    <property type="protein sequence ID" value="PIP18887.1"/>
    <property type="molecule type" value="Genomic_DNA"/>
</dbReference>
<evidence type="ECO:0000256" key="7">
    <source>
        <dbReference type="ARBA" id="ARBA00023146"/>
    </source>
</evidence>
<evidence type="ECO:0000256" key="3">
    <source>
        <dbReference type="ARBA" id="ARBA00022598"/>
    </source>
</evidence>
<evidence type="ECO:0000259" key="11">
    <source>
        <dbReference type="Pfam" id="PF09334"/>
    </source>
</evidence>
<dbReference type="CDD" id="cd00812">
    <property type="entry name" value="LeuRS_core"/>
    <property type="match status" value="1"/>
</dbReference>
<sequence>MFYNFKKIEKKWQKVWDKEAAFSARPSPDKKKYYLLEMFPYPSGKIHMGHVRNYTIGDVAARFKRIEGCNVMHPMGFDAFGQPAENAAIKNKTKPGAWTRKCIQEMETELRKMGFSYDWKREVSTCESGYYKWNQWIFLKMFERGLAYKKASGVNWCPSCQTTLANEEVIDGGCWRCHTKVEQKDLEQWYLKITEYKERLLEDLTQLKNWPERVLAMQANWIGRSQGVEIYFKLKDSDMVIPVFTTRPDTIFGATYIVLAPEHPLVKGLIQGKPQEKEVLKFMDKVSKENKLARASANVKKEGIFTGSFAVNPVNNEVISIWIADYVLMEYGTGAIMAVPTHDQRDFLFAREHGLSMRIVIQSTEYRVEKPEDLTEAYEGDGLQVNSGQFDGLPNQEAKKKISRWMEKEG</sequence>
<gene>
    <name evidence="13" type="ORF">COX41_05815</name>
</gene>
<evidence type="ECO:0000256" key="8">
    <source>
        <dbReference type="NCBIfam" id="TIGR00396"/>
    </source>
</evidence>
<evidence type="ECO:0000256" key="10">
    <source>
        <dbReference type="SAM" id="MobiDB-lite"/>
    </source>
</evidence>
<dbReference type="InterPro" id="IPR002302">
    <property type="entry name" value="Leu-tRNA-ligase"/>
</dbReference>
<dbReference type="SUPFAM" id="SSF52374">
    <property type="entry name" value="Nucleotidylyl transferase"/>
    <property type="match status" value="1"/>
</dbReference>
<accession>A0A2G9YI11</accession>
<comment type="caution">
    <text evidence="13">The sequence shown here is derived from an EMBL/GenBank/DDBJ whole genome shotgun (WGS) entry which is preliminary data.</text>
</comment>
<dbReference type="InterPro" id="IPR015413">
    <property type="entry name" value="Methionyl/Leucyl_tRNA_Synth"/>
</dbReference>
<evidence type="ECO:0000313" key="13">
    <source>
        <dbReference type="EMBL" id="PIP18887.1"/>
    </source>
</evidence>
<dbReference type="NCBIfam" id="TIGR00396">
    <property type="entry name" value="leuS_bact"/>
    <property type="match status" value="1"/>
</dbReference>
<name>A0A2G9YI11_9BACT</name>
<keyword evidence="7 9" id="KW-0030">Aminoacyl-tRNA synthetase</keyword>
<dbReference type="GO" id="GO:0005524">
    <property type="term" value="F:ATP binding"/>
    <property type="evidence" value="ECO:0007669"/>
    <property type="project" value="UniProtKB-KW"/>
</dbReference>
<evidence type="ECO:0000256" key="1">
    <source>
        <dbReference type="ARBA" id="ARBA00005594"/>
    </source>
</evidence>
<dbReference type="EC" id="6.1.1.4" evidence="2 8"/>
<proteinExistence type="inferred from homology"/>
<dbReference type="PROSITE" id="PS00178">
    <property type="entry name" value="AA_TRNA_LIGASE_I"/>
    <property type="match status" value="1"/>
</dbReference>
<evidence type="ECO:0000313" key="14">
    <source>
        <dbReference type="Proteomes" id="UP000231292"/>
    </source>
</evidence>
<dbReference type="InterPro" id="IPR025709">
    <property type="entry name" value="Leu_tRNA-synth_edit"/>
</dbReference>
<keyword evidence="3 9" id="KW-0436">Ligase</keyword>
<dbReference type="SUPFAM" id="SSF50677">
    <property type="entry name" value="ValRS/IleRS/LeuRS editing domain"/>
    <property type="match status" value="1"/>
</dbReference>
<dbReference type="Proteomes" id="UP000231292">
    <property type="component" value="Unassembled WGS sequence"/>
</dbReference>
<organism evidence="13 14">
    <name type="scientific">Candidatus Sherwoodlollariibacterium unditelluris</name>
    <dbReference type="NCBI Taxonomy" id="1974757"/>
    <lineage>
        <taxon>Bacteria</taxon>
        <taxon>Pseudomonadati</taxon>
        <taxon>Candidatus Omnitrophota</taxon>
        <taxon>Candidatus Sherwoodlollariibacterium</taxon>
    </lineage>
</organism>
<dbReference type="PANTHER" id="PTHR43740:SF2">
    <property type="entry name" value="LEUCINE--TRNA LIGASE, MITOCHONDRIAL"/>
    <property type="match status" value="1"/>
</dbReference>
<dbReference type="AlphaFoldDB" id="A0A2G9YI11"/>
<protein>
    <recommendedName>
        <fullName evidence="2 8">Leucine--tRNA ligase</fullName>
        <ecNumber evidence="2 8">6.1.1.4</ecNumber>
    </recommendedName>
</protein>
<dbReference type="Gene3D" id="3.40.50.620">
    <property type="entry name" value="HUPs"/>
    <property type="match status" value="1"/>
</dbReference>
<reference evidence="13 14" key="1">
    <citation type="submission" date="2017-09" db="EMBL/GenBank/DDBJ databases">
        <title>Depth-based differentiation of microbial function through sediment-hosted aquifers and enrichment of novel symbionts in the deep terrestrial subsurface.</title>
        <authorList>
            <person name="Probst A.J."/>
            <person name="Ladd B."/>
            <person name="Jarett J.K."/>
            <person name="Geller-Mcgrath D.E."/>
            <person name="Sieber C.M."/>
            <person name="Emerson J.B."/>
            <person name="Anantharaman K."/>
            <person name="Thomas B.C."/>
            <person name="Malmstrom R."/>
            <person name="Stieglmeier M."/>
            <person name="Klingl A."/>
            <person name="Woyke T."/>
            <person name="Ryan C.M."/>
            <person name="Banfield J.F."/>
        </authorList>
    </citation>
    <scope>NUCLEOTIDE SEQUENCE [LARGE SCALE GENOMIC DNA]</scope>
    <source>
        <strain evidence="13">CG23_combo_of_CG06-09_8_20_14_all_41_10</strain>
    </source>
</reference>
<dbReference type="PRINTS" id="PR00985">
    <property type="entry name" value="TRNASYNTHLEU"/>
</dbReference>
<evidence type="ECO:0000256" key="2">
    <source>
        <dbReference type="ARBA" id="ARBA00013164"/>
    </source>
</evidence>
<feature type="domain" description="Leucyl-tRNA synthetase editing" evidence="12">
    <location>
        <begin position="220"/>
        <end position="407"/>
    </location>
</feature>
<keyword evidence="5 9" id="KW-0067">ATP-binding</keyword>
<dbReference type="InterPro" id="IPR014729">
    <property type="entry name" value="Rossmann-like_a/b/a_fold"/>
</dbReference>
<dbReference type="GO" id="GO:0002161">
    <property type="term" value="F:aminoacyl-tRNA deacylase activity"/>
    <property type="evidence" value="ECO:0007669"/>
    <property type="project" value="InterPro"/>
</dbReference>
<feature type="region of interest" description="Disordered" evidence="10">
    <location>
        <begin position="389"/>
        <end position="410"/>
    </location>
</feature>
<dbReference type="GO" id="GO:0005829">
    <property type="term" value="C:cytosol"/>
    <property type="evidence" value="ECO:0007669"/>
    <property type="project" value="TreeGrafter"/>
</dbReference>
<dbReference type="GO" id="GO:0004823">
    <property type="term" value="F:leucine-tRNA ligase activity"/>
    <property type="evidence" value="ECO:0007669"/>
    <property type="project" value="UniProtKB-UniRule"/>
</dbReference>
<feature type="non-terminal residue" evidence="13">
    <location>
        <position position="410"/>
    </location>
</feature>
<dbReference type="InterPro" id="IPR001412">
    <property type="entry name" value="aa-tRNA-synth_I_CS"/>
</dbReference>
<feature type="compositionally biased region" description="Basic and acidic residues" evidence="10">
    <location>
        <begin position="397"/>
        <end position="410"/>
    </location>
</feature>
<evidence type="ECO:0000256" key="6">
    <source>
        <dbReference type="ARBA" id="ARBA00022917"/>
    </source>
</evidence>
<comment type="similarity">
    <text evidence="1 9">Belongs to the class-I aminoacyl-tRNA synthetase family.</text>
</comment>
<dbReference type="PANTHER" id="PTHR43740">
    <property type="entry name" value="LEUCYL-TRNA SYNTHETASE"/>
    <property type="match status" value="1"/>
</dbReference>
<keyword evidence="4 9" id="KW-0547">Nucleotide-binding</keyword>
<evidence type="ECO:0000256" key="4">
    <source>
        <dbReference type="ARBA" id="ARBA00022741"/>
    </source>
</evidence>
<evidence type="ECO:0000259" key="12">
    <source>
        <dbReference type="Pfam" id="PF13603"/>
    </source>
</evidence>
<evidence type="ECO:0000256" key="5">
    <source>
        <dbReference type="ARBA" id="ARBA00022840"/>
    </source>
</evidence>
<keyword evidence="6 9" id="KW-0648">Protein biosynthesis</keyword>
<feature type="domain" description="Methionyl/Leucyl tRNA synthetase" evidence="11">
    <location>
        <begin position="39"/>
        <end position="182"/>
    </location>
</feature>
<dbReference type="InterPro" id="IPR009008">
    <property type="entry name" value="Val/Leu/Ile-tRNA-synth_edit"/>
</dbReference>
<dbReference type="Pfam" id="PF13603">
    <property type="entry name" value="tRNA-synt_1_2"/>
    <property type="match status" value="1"/>
</dbReference>
<dbReference type="FunFam" id="3.40.50.620:FF:000003">
    <property type="entry name" value="Leucine--tRNA ligase"/>
    <property type="match status" value="1"/>
</dbReference>
<dbReference type="Gene3D" id="3.90.740.10">
    <property type="entry name" value="Valyl/Leucyl/Isoleucyl-tRNA synthetase, editing domain"/>
    <property type="match status" value="1"/>
</dbReference>